<feature type="domain" description="PPIase FKBP-type" evidence="6">
    <location>
        <begin position="1"/>
        <end position="73"/>
    </location>
</feature>
<dbReference type="EMBL" id="JAJJMA010203769">
    <property type="protein sequence ID" value="MCL7039675.1"/>
    <property type="molecule type" value="Genomic_DNA"/>
</dbReference>
<feature type="non-terminal residue" evidence="7">
    <location>
        <position position="1"/>
    </location>
</feature>
<dbReference type="Pfam" id="PF00254">
    <property type="entry name" value="FKBP_C"/>
    <property type="match status" value="1"/>
</dbReference>
<comment type="caution">
    <text evidence="7">The sequence shown here is derived from an EMBL/GenBank/DDBJ whole genome shotgun (WGS) entry which is preliminary data.</text>
</comment>
<accession>A0AA42ASC5</accession>
<keyword evidence="4 5" id="KW-0413">Isomerase</keyword>
<keyword evidence="8" id="KW-1185">Reference proteome</keyword>
<sequence>FDSSRDIGDGPISFKLGPDKYLNGLHDGIITMKKGKVLLFTLSFDHCNDNTINGKEIPPNCDIQYEVDLVSWITVVDICKDGGIIKRILEKSERNEQLSDLDDVL</sequence>
<dbReference type="PANTHER" id="PTHR10516:SF430">
    <property type="entry name" value="PEPTIDYLPROLYL ISOMERASE"/>
    <property type="match status" value="1"/>
</dbReference>
<dbReference type="SUPFAM" id="SSF54534">
    <property type="entry name" value="FKBP-like"/>
    <property type="match status" value="1"/>
</dbReference>
<proteinExistence type="predicted"/>
<evidence type="ECO:0000256" key="5">
    <source>
        <dbReference type="PROSITE-ProRule" id="PRU00277"/>
    </source>
</evidence>
<comment type="catalytic activity">
    <reaction evidence="1 5">
        <text>[protein]-peptidylproline (omega=180) = [protein]-peptidylproline (omega=0)</text>
        <dbReference type="Rhea" id="RHEA:16237"/>
        <dbReference type="Rhea" id="RHEA-COMP:10747"/>
        <dbReference type="Rhea" id="RHEA-COMP:10748"/>
        <dbReference type="ChEBI" id="CHEBI:83833"/>
        <dbReference type="ChEBI" id="CHEBI:83834"/>
        <dbReference type="EC" id="5.2.1.8"/>
    </reaction>
</comment>
<gene>
    <name evidence="7" type="ORF">MKW94_028436</name>
</gene>
<dbReference type="Proteomes" id="UP001177140">
    <property type="component" value="Unassembled WGS sequence"/>
</dbReference>
<dbReference type="InterPro" id="IPR050689">
    <property type="entry name" value="FKBP-type_PPIase"/>
</dbReference>
<feature type="non-terminal residue" evidence="7">
    <location>
        <position position="105"/>
    </location>
</feature>
<dbReference type="InterPro" id="IPR001179">
    <property type="entry name" value="PPIase_FKBP_dom"/>
</dbReference>
<evidence type="ECO:0000256" key="3">
    <source>
        <dbReference type="ARBA" id="ARBA00023110"/>
    </source>
</evidence>
<dbReference type="InterPro" id="IPR046357">
    <property type="entry name" value="PPIase_dom_sf"/>
</dbReference>
<dbReference type="GO" id="GO:0005737">
    <property type="term" value="C:cytoplasm"/>
    <property type="evidence" value="ECO:0007669"/>
    <property type="project" value="TreeGrafter"/>
</dbReference>
<evidence type="ECO:0000313" key="7">
    <source>
        <dbReference type="EMBL" id="MCL7039675.1"/>
    </source>
</evidence>
<evidence type="ECO:0000256" key="4">
    <source>
        <dbReference type="ARBA" id="ARBA00023235"/>
    </source>
</evidence>
<evidence type="ECO:0000259" key="6">
    <source>
        <dbReference type="PROSITE" id="PS50059"/>
    </source>
</evidence>
<reference evidence="7" key="1">
    <citation type="submission" date="2022-03" db="EMBL/GenBank/DDBJ databases">
        <title>A functionally conserved STORR gene fusion in Papaver species that diverged 16.8 million years ago.</title>
        <authorList>
            <person name="Catania T."/>
        </authorList>
    </citation>
    <scope>NUCLEOTIDE SEQUENCE</scope>
    <source>
        <strain evidence="7">S-191538</strain>
    </source>
</reference>
<evidence type="ECO:0000256" key="2">
    <source>
        <dbReference type="ARBA" id="ARBA00013194"/>
    </source>
</evidence>
<protein>
    <recommendedName>
        <fullName evidence="2 5">peptidylprolyl isomerase</fullName>
        <ecNumber evidence="2 5">5.2.1.8</ecNumber>
    </recommendedName>
</protein>
<dbReference type="AlphaFoldDB" id="A0AA42ASC5"/>
<dbReference type="PROSITE" id="PS50059">
    <property type="entry name" value="FKBP_PPIASE"/>
    <property type="match status" value="1"/>
</dbReference>
<dbReference type="PANTHER" id="PTHR10516">
    <property type="entry name" value="PEPTIDYL-PROLYL CIS-TRANS ISOMERASE"/>
    <property type="match status" value="1"/>
</dbReference>
<evidence type="ECO:0000313" key="8">
    <source>
        <dbReference type="Proteomes" id="UP001177140"/>
    </source>
</evidence>
<keyword evidence="3 5" id="KW-0697">Rotamase</keyword>
<dbReference type="GO" id="GO:0003755">
    <property type="term" value="F:peptidyl-prolyl cis-trans isomerase activity"/>
    <property type="evidence" value="ECO:0007669"/>
    <property type="project" value="UniProtKB-KW"/>
</dbReference>
<name>A0AA42ASC5_PAPNU</name>
<evidence type="ECO:0000256" key="1">
    <source>
        <dbReference type="ARBA" id="ARBA00000971"/>
    </source>
</evidence>
<dbReference type="EC" id="5.2.1.8" evidence="2 5"/>
<organism evidence="7 8">
    <name type="scientific">Papaver nudicaule</name>
    <name type="common">Iceland poppy</name>
    <dbReference type="NCBI Taxonomy" id="74823"/>
    <lineage>
        <taxon>Eukaryota</taxon>
        <taxon>Viridiplantae</taxon>
        <taxon>Streptophyta</taxon>
        <taxon>Embryophyta</taxon>
        <taxon>Tracheophyta</taxon>
        <taxon>Spermatophyta</taxon>
        <taxon>Magnoliopsida</taxon>
        <taxon>Ranunculales</taxon>
        <taxon>Papaveraceae</taxon>
        <taxon>Papaveroideae</taxon>
        <taxon>Papaver</taxon>
    </lineage>
</organism>
<dbReference type="Gene3D" id="3.10.50.40">
    <property type="match status" value="1"/>
</dbReference>